<evidence type="ECO:0000256" key="3">
    <source>
        <dbReference type="SAM" id="SignalP"/>
    </source>
</evidence>
<feature type="signal peptide" evidence="3">
    <location>
        <begin position="1"/>
        <end position="21"/>
    </location>
</feature>
<accession>A0AAV4JAJ6</accession>
<dbReference type="GO" id="GO:0005886">
    <property type="term" value="C:plasma membrane"/>
    <property type="evidence" value="ECO:0007669"/>
    <property type="project" value="TreeGrafter"/>
</dbReference>
<protein>
    <submittedName>
        <fullName evidence="5">Cationic amino acid transporter 2</fullName>
    </submittedName>
</protein>
<proteinExistence type="predicted"/>
<feature type="region of interest" description="Disordered" evidence="1">
    <location>
        <begin position="268"/>
        <end position="325"/>
    </location>
</feature>
<gene>
    <name evidence="5" type="ORF">ElyMa_003253100</name>
</gene>
<comment type="caution">
    <text evidence="5">The sequence shown here is derived from an EMBL/GenBank/DDBJ whole genome shotgun (WGS) entry which is preliminary data.</text>
</comment>
<feature type="transmembrane region" description="Helical" evidence="2">
    <location>
        <begin position="123"/>
        <end position="146"/>
    </location>
</feature>
<name>A0AAV4JAJ6_9GAST</name>
<keyword evidence="2" id="KW-0472">Membrane</keyword>
<feature type="chain" id="PRO_5043551223" evidence="3">
    <location>
        <begin position="22"/>
        <end position="325"/>
    </location>
</feature>
<dbReference type="GO" id="GO:0015171">
    <property type="term" value="F:amino acid transmembrane transporter activity"/>
    <property type="evidence" value="ECO:0007669"/>
    <property type="project" value="TreeGrafter"/>
</dbReference>
<dbReference type="Pfam" id="PF13906">
    <property type="entry name" value="AA_permease_C"/>
    <property type="match status" value="1"/>
</dbReference>
<feature type="domain" description="Cationic amino acid transporter C-terminal" evidence="4">
    <location>
        <begin position="217"/>
        <end position="264"/>
    </location>
</feature>
<dbReference type="AlphaFoldDB" id="A0AAV4JAJ6"/>
<dbReference type="Gene3D" id="1.20.1740.10">
    <property type="entry name" value="Amino acid/polyamine transporter I"/>
    <property type="match status" value="1"/>
</dbReference>
<dbReference type="Proteomes" id="UP000762676">
    <property type="component" value="Unassembled WGS sequence"/>
</dbReference>
<evidence type="ECO:0000256" key="2">
    <source>
        <dbReference type="SAM" id="Phobius"/>
    </source>
</evidence>
<evidence type="ECO:0000313" key="6">
    <source>
        <dbReference type="Proteomes" id="UP000762676"/>
    </source>
</evidence>
<evidence type="ECO:0000259" key="4">
    <source>
        <dbReference type="Pfam" id="PF13906"/>
    </source>
</evidence>
<dbReference type="PANTHER" id="PTHR43243:SF105">
    <property type="entry name" value="CATIONIC AMINO ACID TRANSPORTER C-TERMINAL DOMAIN-CONTAINING PROTEIN"/>
    <property type="match status" value="1"/>
</dbReference>
<dbReference type="InterPro" id="IPR029485">
    <property type="entry name" value="CAT_C"/>
</dbReference>
<feature type="region of interest" description="Disordered" evidence="1">
    <location>
        <begin position="29"/>
        <end position="74"/>
    </location>
</feature>
<evidence type="ECO:0000313" key="5">
    <source>
        <dbReference type="EMBL" id="GFS17997.1"/>
    </source>
</evidence>
<feature type="transmembrane region" description="Helical" evidence="2">
    <location>
        <begin position="211"/>
        <end position="234"/>
    </location>
</feature>
<feature type="compositionally biased region" description="Gly residues" evidence="1">
    <location>
        <begin position="55"/>
        <end position="64"/>
    </location>
</feature>
<feature type="compositionally biased region" description="Acidic residues" evidence="1">
    <location>
        <begin position="29"/>
        <end position="54"/>
    </location>
</feature>
<dbReference type="EMBL" id="BMAT01006686">
    <property type="protein sequence ID" value="GFS17997.1"/>
    <property type="molecule type" value="Genomic_DNA"/>
</dbReference>
<feature type="transmembrane region" description="Helical" evidence="2">
    <location>
        <begin position="181"/>
        <end position="199"/>
    </location>
</feature>
<keyword evidence="2" id="KW-0812">Transmembrane</keyword>
<keyword evidence="6" id="KW-1185">Reference proteome</keyword>
<keyword evidence="3" id="KW-0732">Signal</keyword>
<sequence length="325" mass="34497">MMMMMMVVVVVVVVMMMVVCGGGGVDDDDDACDYDNDDDDGGGGGDGDDDEDDGGGGSSGGSSGGVDDYGEETKNPQRATPIAIIASLAIVFISYFSVSVVVTMMCPYFLLDPKAALPQVFKRAGWGFAAHIISVGALCGLSASLLTGMVPLPRILYAMGSDGVIFRFMGEINQRTKTPMVGTAISGIFAGAMAMLFDLHELVDMMSIGTLLAYTLVPFLPWLPMLSVLINIYLMMKLSNATWIRFGIWMAVGFLIYFTYGIKNAGSGTDSGSGDGSRKDVLESQAVGDDNSVQQQEHTEMSNLVSEMSSFTEKDSLIDHSSLGS</sequence>
<reference evidence="5 6" key="1">
    <citation type="journal article" date="2021" name="Elife">
        <title>Chloroplast acquisition without the gene transfer in kleptoplastic sea slugs, Plakobranchus ocellatus.</title>
        <authorList>
            <person name="Maeda T."/>
            <person name="Takahashi S."/>
            <person name="Yoshida T."/>
            <person name="Shimamura S."/>
            <person name="Takaki Y."/>
            <person name="Nagai Y."/>
            <person name="Toyoda A."/>
            <person name="Suzuki Y."/>
            <person name="Arimoto A."/>
            <person name="Ishii H."/>
            <person name="Satoh N."/>
            <person name="Nishiyama T."/>
            <person name="Hasebe M."/>
            <person name="Maruyama T."/>
            <person name="Minagawa J."/>
            <person name="Obokata J."/>
            <person name="Shigenobu S."/>
        </authorList>
    </citation>
    <scope>NUCLEOTIDE SEQUENCE [LARGE SCALE GENOMIC DNA]</scope>
</reference>
<feature type="transmembrane region" description="Helical" evidence="2">
    <location>
        <begin position="246"/>
        <end position="262"/>
    </location>
</feature>
<feature type="compositionally biased region" description="Polar residues" evidence="1">
    <location>
        <begin position="291"/>
        <end position="311"/>
    </location>
</feature>
<evidence type="ECO:0000256" key="1">
    <source>
        <dbReference type="SAM" id="MobiDB-lite"/>
    </source>
</evidence>
<organism evidence="5 6">
    <name type="scientific">Elysia marginata</name>
    <dbReference type="NCBI Taxonomy" id="1093978"/>
    <lineage>
        <taxon>Eukaryota</taxon>
        <taxon>Metazoa</taxon>
        <taxon>Spiralia</taxon>
        <taxon>Lophotrochozoa</taxon>
        <taxon>Mollusca</taxon>
        <taxon>Gastropoda</taxon>
        <taxon>Heterobranchia</taxon>
        <taxon>Euthyneura</taxon>
        <taxon>Panpulmonata</taxon>
        <taxon>Sacoglossa</taxon>
        <taxon>Placobranchoidea</taxon>
        <taxon>Plakobranchidae</taxon>
        <taxon>Elysia</taxon>
    </lineage>
</organism>
<keyword evidence="2" id="KW-1133">Transmembrane helix</keyword>
<feature type="transmembrane region" description="Helical" evidence="2">
    <location>
        <begin position="82"/>
        <end position="111"/>
    </location>
</feature>
<dbReference type="PANTHER" id="PTHR43243">
    <property type="entry name" value="INNER MEMBRANE TRANSPORTER YGJI-RELATED"/>
    <property type="match status" value="1"/>
</dbReference>